<dbReference type="Gene3D" id="2.80.10.50">
    <property type="match status" value="2"/>
</dbReference>
<evidence type="ECO:0000313" key="2">
    <source>
        <dbReference type="EMBL" id="CAE7927323.1"/>
    </source>
</evidence>
<dbReference type="CDD" id="cd00257">
    <property type="entry name" value="beta-trefoil_FSCN-like"/>
    <property type="match status" value="2"/>
</dbReference>
<organism evidence="2 3">
    <name type="scientific">Symbiodinium necroappetens</name>
    <dbReference type="NCBI Taxonomy" id="1628268"/>
    <lineage>
        <taxon>Eukaryota</taxon>
        <taxon>Sar</taxon>
        <taxon>Alveolata</taxon>
        <taxon>Dinophyceae</taxon>
        <taxon>Suessiales</taxon>
        <taxon>Symbiodiniaceae</taxon>
        <taxon>Symbiodinium</taxon>
    </lineage>
</organism>
<dbReference type="InterPro" id="IPR008999">
    <property type="entry name" value="Actin-crosslinking"/>
</dbReference>
<feature type="non-terminal residue" evidence="2">
    <location>
        <position position="1"/>
    </location>
</feature>
<protein>
    <submittedName>
        <fullName evidence="2">Uncharacterized protein</fullName>
    </submittedName>
</protein>
<comment type="caution">
    <text evidence="2">The sequence shown here is derived from an EMBL/GenBank/DDBJ whole genome shotgun (WGS) entry which is preliminary data.</text>
</comment>
<dbReference type="SUPFAM" id="SSF50405">
    <property type="entry name" value="Actin-crosslinking proteins"/>
    <property type="match status" value="1"/>
</dbReference>
<keyword evidence="1" id="KW-0732">Signal</keyword>
<evidence type="ECO:0000256" key="1">
    <source>
        <dbReference type="SAM" id="SignalP"/>
    </source>
</evidence>
<proteinExistence type="predicted"/>
<sequence length="306" mass="34385">MWLAVVWFGSLASTSGSFKVLSDTNANKSFEASAYDVDTEDTNSRYGWPSVALWSPAAKRFLAMNKNKKAMTATARASPLDLPFHWTYERFIVVDAGGGKVAFHNSVNNRFIKMHNKMMLSPIKAARDLPSKWDKERFQVVDAGDGMIALHSPTNNRFVTMDKNGHVRASSKKSANALPANWNLERFYAVPARPWIEAGSVVALHSKKHNRCIRMTKDRMETTKTGKNIPKNWPREIFTVVDAGNGMVALHNAHSNRFVSMRDKGMGTTPEKAANALPSKWGWERFVVIPTKPQENEIALWQPDHN</sequence>
<name>A0A813BY64_9DINO</name>
<dbReference type="OrthoDB" id="410237at2759"/>
<dbReference type="AlphaFoldDB" id="A0A813BY64"/>
<reference evidence="2" key="1">
    <citation type="submission" date="2021-02" db="EMBL/GenBank/DDBJ databases">
        <authorList>
            <person name="Dougan E. K."/>
            <person name="Rhodes N."/>
            <person name="Thang M."/>
            <person name="Chan C."/>
        </authorList>
    </citation>
    <scope>NUCLEOTIDE SEQUENCE</scope>
</reference>
<keyword evidence="3" id="KW-1185">Reference proteome</keyword>
<evidence type="ECO:0000313" key="3">
    <source>
        <dbReference type="Proteomes" id="UP000601435"/>
    </source>
</evidence>
<feature type="signal peptide" evidence="1">
    <location>
        <begin position="1"/>
        <end position="17"/>
    </location>
</feature>
<feature type="chain" id="PRO_5032459262" evidence="1">
    <location>
        <begin position="18"/>
        <end position="306"/>
    </location>
</feature>
<dbReference type="Proteomes" id="UP000601435">
    <property type="component" value="Unassembled WGS sequence"/>
</dbReference>
<dbReference type="EMBL" id="CAJNJA010080352">
    <property type="protein sequence ID" value="CAE7927323.1"/>
    <property type="molecule type" value="Genomic_DNA"/>
</dbReference>
<gene>
    <name evidence="2" type="ORF">SNEC2469_LOCUS32155</name>
</gene>
<accession>A0A813BY64</accession>